<evidence type="ECO:0000256" key="1">
    <source>
        <dbReference type="SAM" id="MobiDB-lite"/>
    </source>
</evidence>
<accession>A0A6A0ABD4</accession>
<dbReference type="AlphaFoldDB" id="A0A6A0ABD4"/>
<dbReference type="Proteomes" id="UP000485058">
    <property type="component" value="Unassembled WGS sequence"/>
</dbReference>
<keyword evidence="2" id="KW-1133">Transmembrane helix</keyword>
<proteinExistence type="predicted"/>
<protein>
    <submittedName>
        <fullName evidence="3">Uncharacterized protein</fullName>
    </submittedName>
</protein>
<sequence>MSLQHLLAAAADQVPHPHCVVVTGGHTAQALTVYGHRVHPAARRADAGEGPAVEGGSWCSPQSAPSPSCCPQPGFIMTSSAVTTATWPVRSPAAGPSCGTPCQLYRLCHPAPSPTAALFPTPQLPPLRSLGTPLAQDGQARVRRRAEQADYEAVAVRGGLVDTAEAKLVTNVASAQVVSAKAKQQYGRWAGCTGVFSCCTQGCHVWCATVGGMWAALSPIPHSTHLQQYGCRQRTAHILPGVARELMLRSITTRRSSCLLAGSTFCLTCGVLLLVGVVLALMAVYIKFTRWAGYRAHYPGMPARSYTGALSAMIHALRDAVQSTVSRVLTLNGGGNGGSPVVQSSAPVDDPVSGWAPPLDRHFDGEL</sequence>
<evidence type="ECO:0000313" key="4">
    <source>
        <dbReference type="Proteomes" id="UP000485058"/>
    </source>
</evidence>
<keyword evidence="4" id="KW-1185">Reference proteome</keyword>
<feature type="transmembrane region" description="Helical" evidence="2">
    <location>
        <begin position="259"/>
        <end position="286"/>
    </location>
</feature>
<organism evidence="3 4">
    <name type="scientific">Haematococcus lacustris</name>
    <name type="common">Green alga</name>
    <name type="synonym">Haematococcus pluvialis</name>
    <dbReference type="NCBI Taxonomy" id="44745"/>
    <lineage>
        <taxon>Eukaryota</taxon>
        <taxon>Viridiplantae</taxon>
        <taxon>Chlorophyta</taxon>
        <taxon>core chlorophytes</taxon>
        <taxon>Chlorophyceae</taxon>
        <taxon>CS clade</taxon>
        <taxon>Chlamydomonadales</taxon>
        <taxon>Haematococcaceae</taxon>
        <taxon>Haematococcus</taxon>
    </lineage>
</organism>
<reference evidence="3 4" key="1">
    <citation type="submission" date="2020-02" db="EMBL/GenBank/DDBJ databases">
        <title>Draft genome sequence of Haematococcus lacustris strain NIES-144.</title>
        <authorList>
            <person name="Morimoto D."/>
            <person name="Nakagawa S."/>
            <person name="Yoshida T."/>
            <person name="Sawayama S."/>
        </authorList>
    </citation>
    <scope>NUCLEOTIDE SEQUENCE [LARGE SCALE GENOMIC DNA]</scope>
    <source>
        <strain evidence="3 4">NIES-144</strain>
    </source>
</reference>
<name>A0A6A0ABD4_HAELA</name>
<comment type="caution">
    <text evidence="3">The sequence shown here is derived from an EMBL/GenBank/DDBJ whole genome shotgun (WGS) entry which is preliminary data.</text>
</comment>
<feature type="region of interest" description="Disordered" evidence="1">
    <location>
        <begin position="336"/>
        <end position="367"/>
    </location>
</feature>
<evidence type="ECO:0000256" key="2">
    <source>
        <dbReference type="SAM" id="Phobius"/>
    </source>
</evidence>
<keyword evidence="2" id="KW-0472">Membrane</keyword>
<keyword evidence="2" id="KW-0812">Transmembrane</keyword>
<evidence type="ECO:0000313" key="3">
    <source>
        <dbReference type="EMBL" id="GFH29968.1"/>
    </source>
</evidence>
<dbReference type="EMBL" id="BLLF01004622">
    <property type="protein sequence ID" value="GFH29968.1"/>
    <property type="molecule type" value="Genomic_DNA"/>
</dbReference>
<gene>
    <name evidence="3" type="ORF">HaLaN_28728</name>
</gene>